<dbReference type="AlphaFoldDB" id="A0AAN9S8T7"/>
<reference evidence="1 2" key="1">
    <citation type="submission" date="2024-01" db="EMBL/GenBank/DDBJ databases">
        <title>The genomes of 5 underutilized Papilionoideae crops provide insights into root nodulation and disease resistanc.</title>
        <authorList>
            <person name="Jiang F."/>
        </authorList>
    </citation>
    <scope>NUCLEOTIDE SEQUENCE [LARGE SCALE GENOMIC DNA]</scope>
    <source>
        <strain evidence="1">DUOXIRENSHENG_FW03</strain>
        <tissue evidence="1">Leaves</tissue>
    </source>
</reference>
<dbReference type="EMBL" id="JAYMYS010000006">
    <property type="protein sequence ID" value="KAK7389769.1"/>
    <property type="molecule type" value="Genomic_DNA"/>
</dbReference>
<comment type="caution">
    <text evidence="1">The sequence shown here is derived from an EMBL/GenBank/DDBJ whole genome shotgun (WGS) entry which is preliminary data.</text>
</comment>
<dbReference type="Proteomes" id="UP001386955">
    <property type="component" value="Unassembled WGS sequence"/>
</dbReference>
<protein>
    <submittedName>
        <fullName evidence="1">Uncharacterized protein</fullName>
    </submittedName>
</protein>
<proteinExistence type="predicted"/>
<evidence type="ECO:0000313" key="1">
    <source>
        <dbReference type="EMBL" id="KAK7389769.1"/>
    </source>
</evidence>
<gene>
    <name evidence="1" type="ORF">VNO78_25062</name>
</gene>
<sequence>MLRCSGQQEGNGNKTQCLIIVGLGIYRDLLISKDLSRSQKQCLLTVIKFKDMVGDLVLIKGASEKWIQDSLDNQQEEKELDVFNFVEK</sequence>
<evidence type="ECO:0000313" key="2">
    <source>
        <dbReference type="Proteomes" id="UP001386955"/>
    </source>
</evidence>
<accession>A0AAN9S8T7</accession>
<name>A0AAN9S8T7_PSOTE</name>
<organism evidence="1 2">
    <name type="scientific">Psophocarpus tetragonolobus</name>
    <name type="common">Winged bean</name>
    <name type="synonym">Dolichos tetragonolobus</name>
    <dbReference type="NCBI Taxonomy" id="3891"/>
    <lineage>
        <taxon>Eukaryota</taxon>
        <taxon>Viridiplantae</taxon>
        <taxon>Streptophyta</taxon>
        <taxon>Embryophyta</taxon>
        <taxon>Tracheophyta</taxon>
        <taxon>Spermatophyta</taxon>
        <taxon>Magnoliopsida</taxon>
        <taxon>eudicotyledons</taxon>
        <taxon>Gunneridae</taxon>
        <taxon>Pentapetalae</taxon>
        <taxon>rosids</taxon>
        <taxon>fabids</taxon>
        <taxon>Fabales</taxon>
        <taxon>Fabaceae</taxon>
        <taxon>Papilionoideae</taxon>
        <taxon>50 kb inversion clade</taxon>
        <taxon>NPAAA clade</taxon>
        <taxon>indigoferoid/millettioid clade</taxon>
        <taxon>Phaseoleae</taxon>
        <taxon>Psophocarpus</taxon>
    </lineage>
</organism>
<keyword evidence="2" id="KW-1185">Reference proteome</keyword>